<dbReference type="InterPro" id="IPR019775">
    <property type="entry name" value="WD40_repeat_CS"/>
</dbReference>
<name>A0A3M7TAJ8_BRAPC</name>
<dbReference type="PANTHER" id="PTHR19854">
    <property type="entry name" value="TRANSDUCIN BETA-LIKE 3"/>
    <property type="match status" value="1"/>
</dbReference>
<dbReference type="InterPro" id="IPR015943">
    <property type="entry name" value="WD40/YVTN_repeat-like_dom_sf"/>
</dbReference>
<dbReference type="GO" id="GO:0033617">
    <property type="term" value="P:mitochondrial respiratory chain complex IV assembly"/>
    <property type="evidence" value="ECO:0007669"/>
    <property type="project" value="InterPro"/>
</dbReference>
<dbReference type="AlphaFoldDB" id="A0A3M7TAJ8"/>
<dbReference type="Pfam" id="PF09803">
    <property type="entry name" value="Pet100"/>
    <property type="match status" value="1"/>
</dbReference>
<dbReference type="Proteomes" id="UP000276133">
    <property type="component" value="Unassembled WGS sequence"/>
</dbReference>
<dbReference type="InterPro" id="IPR018625">
    <property type="entry name" value="Pet100"/>
</dbReference>
<dbReference type="Pfam" id="PF00400">
    <property type="entry name" value="WD40"/>
    <property type="match status" value="2"/>
</dbReference>
<protein>
    <submittedName>
        <fullName evidence="4">Guanine nucleotide-binding subunit beta 1</fullName>
    </submittedName>
</protein>
<dbReference type="GO" id="GO:0005739">
    <property type="term" value="C:mitochondrion"/>
    <property type="evidence" value="ECO:0007669"/>
    <property type="project" value="InterPro"/>
</dbReference>
<dbReference type="InterPro" id="IPR001680">
    <property type="entry name" value="WD40_rpt"/>
</dbReference>
<dbReference type="Gene3D" id="2.130.10.10">
    <property type="entry name" value="YVTN repeat-like/Quinoprotein amine dehydrogenase"/>
    <property type="match status" value="2"/>
</dbReference>
<keyword evidence="5" id="KW-1185">Reference proteome</keyword>
<dbReference type="InterPro" id="IPR036322">
    <property type="entry name" value="WD40_repeat_dom_sf"/>
</dbReference>
<evidence type="ECO:0000313" key="4">
    <source>
        <dbReference type="EMBL" id="RNA44651.1"/>
    </source>
</evidence>
<feature type="repeat" description="WD" evidence="3">
    <location>
        <begin position="336"/>
        <end position="370"/>
    </location>
</feature>
<comment type="caution">
    <text evidence="4">The sequence shown here is derived from an EMBL/GenBank/DDBJ whole genome shotgun (WGS) entry which is preliminary data.</text>
</comment>
<evidence type="ECO:0000256" key="1">
    <source>
        <dbReference type="ARBA" id="ARBA00022574"/>
    </source>
</evidence>
<keyword evidence="1 3" id="KW-0853">WD repeat</keyword>
<reference evidence="4 5" key="1">
    <citation type="journal article" date="2018" name="Sci. Rep.">
        <title>Genomic signatures of local adaptation to the degree of environmental predictability in rotifers.</title>
        <authorList>
            <person name="Franch-Gras L."/>
            <person name="Hahn C."/>
            <person name="Garcia-Roger E.M."/>
            <person name="Carmona M.J."/>
            <person name="Serra M."/>
            <person name="Gomez A."/>
        </authorList>
    </citation>
    <scope>NUCLEOTIDE SEQUENCE [LARGE SCALE GENOMIC DNA]</scope>
    <source>
        <strain evidence="4">HYR1</strain>
    </source>
</reference>
<keyword evidence="2" id="KW-0677">Repeat</keyword>
<accession>A0A3M7TAJ8</accession>
<dbReference type="PROSITE" id="PS00678">
    <property type="entry name" value="WD_REPEATS_1"/>
    <property type="match status" value="1"/>
</dbReference>
<proteinExistence type="predicted"/>
<dbReference type="STRING" id="10195.A0A3M7TAJ8"/>
<dbReference type="PROSITE" id="PS50294">
    <property type="entry name" value="WD_REPEATS_REGION"/>
    <property type="match status" value="1"/>
</dbReference>
<dbReference type="SUPFAM" id="SSF50978">
    <property type="entry name" value="WD40 repeat-like"/>
    <property type="match status" value="1"/>
</dbReference>
<gene>
    <name evidence="4" type="ORF">BpHYR1_047959</name>
</gene>
<evidence type="ECO:0000256" key="3">
    <source>
        <dbReference type="PROSITE-ProRule" id="PRU00221"/>
    </source>
</evidence>
<dbReference type="SMART" id="SM00320">
    <property type="entry name" value="WD40"/>
    <property type="match status" value="4"/>
</dbReference>
<evidence type="ECO:0000256" key="2">
    <source>
        <dbReference type="ARBA" id="ARBA00022737"/>
    </source>
</evidence>
<dbReference type="PROSITE" id="PS50082">
    <property type="entry name" value="WD_REPEATS_2"/>
    <property type="match status" value="1"/>
</dbReference>
<dbReference type="OrthoDB" id="7668193at2759"/>
<organism evidence="4 5">
    <name type="scientific">Brachionus plicatilis</name>
    <name type="common">Marine rotifer</name>
    <name type="synonym">Brachionus muelleri</name>
    <dbReference type="NCBI Taxonomy" id="10195"/>
    <lineage>
        <taxon>Eukaryota</taxon>
        <taxon>Metazoa</taxon>
        <taxon>Spiralia</taxon>
        <taxon>Gnathifera</taxon>
        <taxon>Rotifera</taxon>
        <taxon>Eurotatoria</taxon>
        <taxon>Monogononta</taxon>
        <taxon>Pseudotrocha</taxon>
        <taxon>Ploima</taxon>
        <taxon>Brachionidae</taxon>
        <taxon>Brachionus</taxon>
    </lineage>
</organism>
<dbReference type="EMBL" id="REGN01000078">
    <property type="protein sequence ID" value="RNA44651.1"/>
    <property type="molecule type" value="Genomic_DNA"/>
</dbReference>
<evidence type="ECO:0000313" key="5">
    <source>
        <dbReference type="Proteomes" id="UP000276133"/>
    </source>
</evidence>
<sequence length="370" mass="42259">MGGWKLEVFRMTSYVALPIVCFYLFNKPEYFKDYLIRKKRYYFSNEDPDALINYCKIMSSNSRLPPNPSFILQNSKPVNSILFSKYNKQLLFSGNRNGDLNIYSLSYRRSIFSANPNSEAVLGISEIDQDTFLTHSRNGQIFKWTKQDENSWTFMCIYQKEAYTFCQFLLSYDKNLVFIPSSEPGVVDVLSLDELKISYQIKPVPNSKRGMIMCMKQIEKNFILCGYENGEVALFDGLNEKAQIDLFNGEPVLSFDFCPSKQIGIAGSSGSELKQFTLRNKSGLLELELTASIQFTNPGVNSVKIRPSDSLLVSCACWDSRIRLLSLKKLRLLVVLDFHKEAINSLDFSQDNTLVSGSSDGFIAIWDIYK</sequence>
<dbReference type="PANTHER" id="PTHR19854:SF1">
    <property type="entry name" value="GUANINE NUCLEOTIDE-BINDING PROTEIN SUBUNIT BETA-LIKE PROTEIN 1"/>
    <property type="match status" value="1"/>
</dbReference>